<dbReference type="EMBL" id="JABFUD020000018">
    <property type="protein sequence ID" value="KAI5066036.1"/>
    <property type="molecule type" value="Genomic_DNA"/>
</dbReference>
<dbReference type="InterPro" id="IPR011598">
    <property type="entry name" value="bHLH_dom"/>
</dbReference>
<keyword evidence="4" id="KW-0539">Nucleus</keyword>
<dbReference type="SMART" id="SM00353">
    <property type="entry name" value="HLH"/>
    <property type="match status" value="1"/>
</dbReference>
<feature type="compositionally biased region" description="Low complexity" evidence="5">
    <location>
        <begin position="75"/>
        <end position="85"/>
    </location>
</feature>
<dbReference type="SUPFAM" id="SSF47459">
    <property type="entry name" value="HLH, helix-loop-helix DNA-binding domain"/>
    <property type="match status" value="1"/>
</dbReference>
<dbReference type="OrthoDB" id="607864at2759"/>
<dbReference type="GO" id="GO:0005634">
    <property type="term" value="C:nucleus"/>
    <property type="evidence" value="ECO:0007669"/>
    <property type="project" value="UniProtKB-SubCell"/>
</dbReference>
<dbReference type="Pfam" id="PF22754">
    <property type="entry name" value="bHLH-TF_ACT-like_plant"/>
    <property type="match status" value="1"/>
</dbReference>
<dbReference type="GO" id="GO:0046983">
    <property type="term" value="F:protein dimerization activity"/>
    <property type="evidence" value="ECO:0007669"/>
    <property type="project" value="InterPro"/>
</dbReference>
<dbReference type="GO" id="GO:0043565">
    <property type="term" value="F:sequence-specific DNA binding"/>
    <property type="evidence" value="ECO:0007669"/>
    <property type="project" value="TreeGrafter"/>
</dbReference>
<evidence type="ECO:0000313" key="8">
    <source>
        <dbReference type="Proteomes" id="UP000886520"/>
    </source>
</evidence>
<feature type="region of interest" description="Disordered" evidence="5">
    <location>
        <begin position="58"/>
        <end position="85"/>
    </location>
</feature>
<dbReference type="PROSITE" id="PS50888">
    <property type="entry name" value="BHLH"/>
    <property type="match status" value="1"/>
</dbReference>
<feature type="compositionally biased region" description="Basic residues" evidence="5">
    <location>
        <begin position="225"/>
        <end position="235"/>
    </location>
</feature>
<evidence type="ECO:0000256" key="5">
    <source>
        <dbReference type="SAM" id="MobiDB-lite"/>
    </source>
</evidence>
<organism evidence="7 8">
    <name type="scientific">Adiantum capillus-veneris</name>
    <name type="common">Maidenhair fern</name>
    <dbReference type="NCBI Taxonomy" id="13818"/>
    <lineage>
        <taxon>Eukaryota</taxon>
        <taxon>Viridiplantae</taxon>
        <taxon>Streptophyta</taxon>
        <taxon>Embryophyta</taxon>
        <taxon>Tracheophyta</taxon>
        <taxon>Polypodiopsida</taxon>
        <taxon>Polypodiidae</taxon>
        <taxon>Polypodiales</taxon>
        <taxon>Pteridineae</taxon>
        <taxon>Pteridaceae</taxon>
        <taxon>Vittarioideae</taxon>
        <taxon>Adiantum</taxon>
    </lineage>
</organism>
<gene>
    <name evidence="7" type="ORF">GOP47_0018660</name>
</gene>
<protein>
    <recommendedName>
        <fullName evidence="6">BHLH domain-containing protein</fullName>
    </recommendedName>
</protein>
<dbReference type="InterPro" id="IPR051358">
    <property type="entry name" value="TF_AMS/ICE1/BHLH6-like"/>
</dbReference>
<evidence type="ECO:0000256" key="2">
    <source>
        <dbReference type="ARBA" id="ARBA00023015"/>
    </source>
</evidence>
<comment type="subcellular location">
    <subcellularLocation>
        <location evidence="1">Nucleus</location>
    </subcellularLocation>
</comment>
<feature type="compositionally biased region" description="Low complexity" evidence="5">
    <location>
        <begin position="58"/>
        <end position="67"/>
    </location>
</feature>
<dbReference type="InterPro" id="IPR054502">
    <property type="entry name" value="bHLH-TF_ACT-like_plant"/>
</dbReference>
<comment type="caution">
    <text evidence="7">The sequence shown here is derived from an EMBL/GenBank/DDBJ whole genome shotgun (WGS) entry which is preliminary data.</text>
</comment>
<evidence type="ECO:0000256" key="4">
    <source>
        <dbReference type="ARBA" id="ARBA00023242"/>
    </source>
</evidence>
<accession>A0A9D4UDN5</accession>
<keyword evidence="2" id="KW-0805">Transcription regulation</keyword>
<keyword evidence="8" id="KW-1185">Reference proteome</keyword>
<reference evidence="7" key="1">
    <citation type="submission" date="2021-01" db="EMBL/GenBank/DDBJ databases">
        <title>Adiantum capillus-veneris genome.</title>
        <authorList>
            <person name="Fang Y."/>
            <person name="Liao Q."/>
        </authorList>
    </citation>
    <scope>NUCLEOTIDE SEQUENCE</scope>
    <source>
        <strain evidence="7">H3</strain>
        <tissue evidence="7">Leaf</tissue>
    </source>
</reference>
<evidence type="ECO:0000256" key="3">
    <source>
        <dbReference type="ARBA" id="ARBA00023163"/>
    </source>
</evidence>
<dbReference type="PANTHER" id="PTHR31945:SF144">
    <property type="entry name" value="BHLH DOMAIN-CONTAINING PROTEIN"/>
    <property type="match status" value="1"/>
</dbReference>
<dbReference type="Proteomes" id="UP000886520">
    <property type="component" value="Chromosome 18"/>
</dbReference>
<feature type="region of interest" description="Disordered" evidence="5">
    <location>
        <begin position="189"/>
        <end position="240"/>
    </location>
</feature>
<sequence length="454" mass="49931">MASIYAWQCDKLLESVSSRPLPGLVPSTNPIASCDFQSFGNLHPNAVLDAHLLSHTLTHSQTQTQPTHHVDEQASNSHTTSNSTTNIEDLDFLDYSPMFVQDMFFLGSPAPADMEMAECDEWSLLSNDSNSSWKSTNQTDSALVHHSPIVNNEEAHCPLESYAANEPAAAATTNVGRPVCVSANQTKHSGRSIEDLPKRSPLRASPSLNELTRGMDNVCTDSPLKPRRGTFKRQKSMSDMKRIDSISDFSDAIEDEDQHNKLGSDGPRGGVSKNLVSERKRRMKLNERLYSLRAIVPKISKMDKASIVGDAISYVQDLQKQVKSMQEDILALQAGKEAAAEGLSSCAVDRIIKAHSTIPAEVPQHKILQMDVSTMESNTHHLRIHCKRGPGVLVQLTKALESLDSEIVSANLTTVSDNILNTIVIKVDKRDVKGPEDLKQLLVQKFPTYGLQCV</sequence>
<dbReference type="PANTHER" id="PTHR31945">
    <property type="entry name" value="TRANSCRIPTION FACTOR SCREAM2-RELATED"/>
    <property type="match status" value="1"/>
</dbReference>
<evidence type="ECO:0000256" key="1">
    <source>
        <dbReference type="ARBA" id="ARBA00004123"/>
    </source>
</evidence>
<dbReference type="AlphaFoldDB" id="A0A9D4UDN5"/>
<keyword evidence="3" id="KW-0804">Transcription</keyword>
<dbReference type="InterPro" id="IPR045865">
    <property type="entry name" value="ACT-like_dom_sf"/>
</dbReference>
<evidence type="ECO:0000313" key="7">
    <source>
        <dbReference type="EMBL" id="KAI5066036.1"/>
    </source>
</evidence>
<dbReference type="InterPro" id="IPR036638">
    <property type="entry name" value="HLH_DNA-bd_sf"/>
</dbReference>
<dbReference type="Gene3D" id="4.10.280.10">
    <property type="entry name" value="Helix-loop-helix DNA-binding domain"/>
    <property type="match status" value="1"/>
</dbReference>
<feature type="domain" description="BHLH" evidence="6">
    <location>
        <begin position="269"/>
        <end position="318"/>
    </location>
</feature>
<dbReference type="SUPFAM" id="SSF55021">
    <property type="entry name" value="ACT-like"/>
    <property type="match status" value="1"/>
</dbReference>
<evidence type="ECO:0000259" key="6">
    <source>
        <dbReference type="PROSITE" id="PS50888"/>
    </source>
</evidence>
<proteinExistence type="predicted"/>
<dbReference type="Pfam" id="PF00010">
    <property type="entry name" value="HLH"/>
    <property type="match status" value="1"/>
</dbReference>
<dbReference type="GO" id="GO:0003700">
    <property type="term" value="F:DNA-binding transcription factor activity"/>
    <property type="evidence" value="ECO:0007669"/>
    <property type="project" value="TreeGrafter"/>
</dbReference>
<name>A0A9D4UDN5_ADICA</name>